<evidence type="ECO:0000313" key="9">
    <source>
        <dbReference type="EMBL" id="KAJ8966615.1"/>
    </source>
</evidence>
<accession>A0AAV8ZQF6</accession>
<evidence type="ECO:0000313" key="10">
    <source>
        <dbReference type="Proteomes" id="UP001162156"/>
    </source>
</evidence>
<evidence type="ECO:0000256" key="3">
    <source>
        <dbReference type="ARBA" id="ARBA00006958"/>
    </source>
</evidence>
<evidence type="ECO:0000256" key="2">
    <source>
        <dbReference type="ARBA" id="ARBA00004123"/>
    </source>
</evidence>
<dbReference type="PANTHER" id="PTHR22930">
    <property type="match status" value="1"/>
</dbReference>
<dbReference type="GO" id="GO:0046872">
    <property type="term" value="F:metal ion binding"/>
    <property type="evidence" value="ECO:0007669"/>
    <property type="project" value="UniProtKB-KW"/>
</dbReference>
<feature type="domain" description="DDE Tnp4" evidence="8">
    <location>
        <begin position="73"/>
        <end position="179"/>
    </location>
</feature>
<keyword evidence="4" id="KW-0540">Nuclease</keyword>
<protein>
    <recommendedName>
        <fullName evidence="8">DDE Tnp4 domain-containing protein</fullName>
    </recommendedName>
</protein>
<name>A0AAV8ZQF6_9CUCU</name>
<sequence length="203" mass="23685">MKRYLGSGCNLIDLHYQYQIGHSTIRKIVHKVCKAIWTYLKEECFPVFSKEKWLEIADGFRQRANFPNCLGALDGKHVRMIKPELSSSLYFNYKKYFSVVLFAIVDSNYLFTYVDIGTPGKDSDSSTFEKCTFYRKMINNDLDIPTNQPLRGTESPKMPFVFLGDEAFALTRHVMRPYSGNILDLWNVHLDFYHTNGEFFINL</sequence>
<dbReference type="EMBL" id="JANEYF010000962">
    <property type="protein sequence ID" value="KAJ8966615.1"/>
    <property type="molecule type" value="Genomic_DNA"/>
</dbReference>
<evidence type="ECO:0000259" key="8">
    <source>
        <dbReference type="Pfam" id="PF13359"/>
    </source>
</evidence>
<dbReference type="GO" id="GO:0005634">
    <property type="term" value="C:nucleus"/>
    <property type="evidence" value="ECO:0007669"/>
    <property type="project" value="UniProtKB-SubCell"/>
</dbReference>
<proteinExistence type="inferred from homology"/>
<reference evidence="9" key="1">
    <citation type="journal article" date="2023" name="Insect Mol. Biol.">
        <title>Genome sequencing provides insights into the evolution of gene families encoding plant cell wall-degrading enzymes in longhorned beetles.</title>
        <authorList>
            <person name="Shin N.R."/>
            <person name="Okamura Y."/>
            <person name="Kirsch R."/>
            <person name="Pauchet Y."/>
        </authorList>
    </citation>
    <scope>NUCLEOTIDE SEQUENCE</scope>
    <source>
        <strain evidence="9">RBIC_L_NR</strain>
    </source>
</reference>
<dbReference type="AlphaFoldDB" id="A0AAV8ZQF6"/>
<comment type="similarity">
    <text evidence="3">Belongs to the HARBI1 family.</text>
</comment>
<dbReference type="InterPro" id="IPR027806">
    <property type="entry name" value="HARBI1_dom"/>
</dbReference>
<keyword evidence="7" id="KW-0539">Nucleus</keyword>
<dbReference type="GO" id="GO:0004518">
    <property type="term" value="F:nuclease activity"/>
    <property type="evidence" value="ECO:0007669"/>
    <property type="project" value="UniProtKB-KW"/>
</dbReference>
<gene>
    <name evidence="9" type="ORF">NQ314_003423</name>
</gene>
<evidence type="ECO:0000256" key="6">
    <source>
        <dbReference type="ARBA" id="ARBA00022801"/>
    </source>
</evidence>
<keyword evidence="6" id="KW-0378">Hydrolase</keyword>
<evidence type="ECO:0000256" key="7">
    <source>
        <dbReference type="ARBA" id="ARBA00023242"/>
    </source>
</evidence>
<dbReference type="GO" id="GO:0016787">
    <property type="term" value="F:hydrolase activity"/>
    <property type="evidence" value="ECO:0007669"/>
    <property type="project" value="UniProtKB-KW"/>
</dbReference>
<comment type="subcellular location">
    <subcellularLocation>
        <location evidence="2">Nucleus</location>
    </subcellularLocation>
</comment>
<dbReference type="InterPro" id="IPR045249">
    <property type="entry name" value="HARBI1-like"/>
</dbReference>
<dbReference type="PANTHER" id="PTHR22930:SF269">
    <property type="entry name" value="NUCLEASE HARBI1-LIKE PROTEIN"/>
    <property type="match status" value="1"/>
</dbReference>
<comment type="caution">
    <text evidence="9">The sequence shown here is derived from an EMBL/GenBank/DDBJ whole genome shotgun (WGS) entry which is preliminary data.</text>
</comment>
<evidence type="ECO:0000256" key="5">
    <source>
        <dbReference type="ARBA" id="ARBA00022723"/>
    </source>
</evidence>
<dbReference type="Proteomes" id="UP001162156">
    <property type="component" value="Unassembled WGS sequence"/>
</dbReference>
<evidence type="ECO:0000256" key="1">
    <source>
        <dbReference type="ARBA" id="ARBA00001968"/>
    </source>
</evidence>
<dbReference type="Pfam" id="PF13359">
    <property type="entry name" value="DDE_Tnp_4"/>
    <property type="match status" value="1"/>
</dbReference>
<keyword evidence="5" id="KW-0479">Metal-binding</keyword>
<evidence type="ECO:0000256" key="4">
    <source>
        <dbReference type="ARBA" id="ARBA00022722"/>
    </source>
</evidence>
<organism evidence="9 10">
    <name type="scientific">Rhamnusium bicolor</name>
    <dbReference type="NCBI Taxonomy" id="1586634"/>
    <lineage>
        <taxon>Eukaryota</taxon>
        <taxon>Metazoa</taxon>
        <taxon>Ecdysozoa</taxon>
        <taxon>Arthropoda</taxon>
        <taxon>Hexapoda</taxon>
        <taxon>Insecta</taxon>
        <taxon>Pterygota</taxon>
        <taxon>Neoptera</taxon>
        <taxon>Endopterygota</taxon>
        <taxon>Coleoptera</taxon>
        <taxon>Polyphaga</taxon>
        <taxon>Cucujiformia</taxon>
        <taxon>Chrysomeloidea</taxon>
        <taxon>Cerambycidae</taxon>
        <taxon>Lepturinae</taxon>
        <taxon>Rhagiini</taxon>
        <taxon>Rhamnusium</taxon>
    </lineage>
</organism>
<comment type="cofactor">
    <cofactor evidence="1">
        <name>a divalent metal cation</name>
        <dbReference type="ChEBI" id="CHEBI:60240"/>
    </cofactor>
</comment>
<keyword evidence="10" id="KW-1185">Reference proteome</keyword>